<dbReference type="Pfam" id="PF02482">
    <property type="entry name" value="Ribosomal_S30AE"/>
    <property type="match status" value="1"/>
</dbReference>
<dbReference type="PANTHER" id="PTHR33231">
    <property type="entry name" value="30S RIBOSOMAL PROTEIN"/>
    <property type="match status" value="1"/>
</dbReference>
<comment type="similarity">
    <text evidence="2">Belongs to the HPF/YfiA ribosome-associated protein family. Short HPF subfamily.</text>
</comment>
<accession>A0A1E2V6M2</accession>
<dbReference type="PANTHER" id="PTHR33231:SF1">
    <property type="entry name" value="30S RIBOSOMAL PROTEIN"/>
    <property type="match status" value="1"/>
</dbReference>
<comment type="subunit">
    <text evidence="3">Associates exclusively with 100S ribosomes, which are dimers of 70S ribosomes.</text>
</comment>
<dbReference type="GO" id="GO:0022627">
    <property type="term" value="C:cytosolic small ribosomal subunit"/>
    <property type="evidence" value="ECO:0007669"/>
    <property type="project" value="TreeGrafter"/>
</dbReference>
<evidence type="ECO:0000256" key="3">
    <source>
        <dbReference type="ARBA" id="ARBA00038695"/>
    </source>
</evidence>
<reference evidence="6 7" key="1">
    <citation type="submission" date="2016-08" db="EMBL/GenBank/DDBJ databases">
        <authorList>
            <person name="Seilhamer J.J."/>
        </authorList>
    </citation>
    <scope>NUCLEOTIDE SEQUENCE [LARGE SCALE GENOMIC DNA]</scope>
    <source>
        <strain evidence="6 7">PH27A</strain>
    </source>
</reference>
<proteinExistence type="inferred from homology"/>
<protein>
    <recommendedName>
        <fullName evidence="4">Ribosome hibernation promoting factor</fullName>
    </recommendedName>
    <alternativeName>
        <fullName evidence="5">Hibernation factor HPF</fullName>
    </alternativeName>
</protein>
<dbReference type="InterPro" id="IPR050574">
    <property type="entry name" value="HPF/YfiA_ribosome-assoc"/>
</dbReference>
<dbReference type="AlphaFoldDB" id="A0A1E2V6M2"/>
<evidence type="ECO:0000256" key="1">
    <source>
        <dbReference type="ARBA" id="ARBA00022845"/>
    </source>
</evidence>
<evidence type="ECO:0000313" key="6">
    <source>
        <dbReference type="EMBL" id="ODC02668.1"/>
    </source>
</evidence>
<dbReference type="InterPro" id="IPR036567">
    <property type="entry name" value="RHF-like"/>
</dbReference>
<dbReference type="NCBIfam" id="TIGR00741">
    <property type="entry name" value="yfiA"/>
    <property type="match status" value="1"/>
</dbReference>
<dbReference type="SUPFAM" id="SSF69754">
    <property type="entry name" value="Ribosome binding protein Y (YfiA homologue)"/>
    <property type="match status" value="1"/>
</dbReference>
<dbReference type="GO" id="GO:0045900">
    <property type="term" value="P:negative regulation of translational elongation"/>
    <property type="evidence" value="ECO:0007669"/>
    <property type="project" value="TreeGrafter"/>
</dbReference>
<dbReference type="CDD" id="cd00552">
    <property type="entry name" value="RaiA"/>
    <property type="match status" value="1"/>
</dbReference>
<dbReference type="RefSeq" id="WP_068997063.1">
    <property type="nucleotide sequence ID" value="NZ_MDTQ01000001.1"/>
</dbReference>
<evidence type="ECO:0000256" key="5">
    <source>
        <dbReference type="ARBA" id="ARBA00041319"/>
    </source>
</evidence>
<keyword evidence="1" id="KW-0810">Translation regulation</keyword>
<evidence type="ECO:0000313" key="7">
    <source>
        <dbReference type="Proteomes" id="UP000094291"/>
    </source>
</evidence>
<evidence type="ECO:0000256" key="4">
    <source>
        <dbReference type="ARBA" id="ARBA00041148"/>
    </source>
</evidence>
<dbReference type="NCBIfam" id="NF007780">
    <property type="entry name" value="PRK10470.1"/>
    <property type="match status" value="1"/>
</dbReference>
<name>A0A1E2V6M2_9GAMM</name>
<organism evidence="6 7">
    <name type="scientific">Terasakiispira papahanaumokuakeensis</name>
    <dbReference type="NCBI Taxonomy" id="197479"/>
    <lineage>
        <taxon>Bacteria</taxon>
        <taxon>Pseudomonadati</taxon>
        <taxon>Pseudomonadota</taxon>
        <taxon>Gammaproteobacteria</taxon>
        <taxon>Oceanospirillales</taxon>
        <taxon>Terasakiispira</taxon>
    </lineage>
</organism>
<dbReference type="InterPro" id="IPR003489">
    <property type="entry name" value="RHF/RaiA"/>
</dbReference>
<dbReference type="EMBL" id="MDTQ01000001">
    <property type="protein sequence ID" value="ODC02668.1"/>
    <property type="molecule type" value="Genomic_DNA"/>
</dbReference>
<comment type="caution">
    <text evidence="6">The sequence shown here is derived from an EMBL/GenBank/DDBJ whole genome shotgun (WGS) entry which is preliminary data.</text>
</comment>
<dbReference type="OrthoDB" id="9795980at2"/>
<dbReference type="Gene3D" id="3.30.160.100">
    <property type="entry name" value="Ribosome hibernation promotion factor-like"/>
    <property type="match status" value="1"/>
</dbReference>
<sequence>MQLNITGHHVELTEALQDYVGSKLDKLERHYDHMTNVQVTLTVDKQRHIAEATLNVTGGEIHGSAEEDSMYAAIDLLVDKLDRQLIKHKEKTQARQQGN</sequence>
<dbReference type="GO" id="GO:0043024">
    <property type="term" value="F:ribosomal small subunit binding"/>
    <property type="evidence" value="ECO:0007669"/>
    <property type="project" value="TreeGrafter"/>
</dbReference>
<dbReference type="FunFam" id="3.30.160.100:FF:000001">
    <property type="entry name" value="Ribosome hibernation promoting factor"/>
    <property type="match status" value="1"/>
</dbReference>
<dbReference type="Proteomes" id="UP000094291">
    <property type="component" value="Unassembled WGS sequence"/>
</dbReference>
<gene>
    <name evidence="6" type="ORF">BFW38_03010</name>
</gene>
<dbReference type="STRING" id="197479.BFW38_03010"/>
<evidence type="ECO:0000256" key="2">
    <source>
        <dbReference type="ARBA" id="ARBA00038434"/>
    </source>
</evidence>
<keyword evidence="7" id="KW-1185">Reference proteome</keyword>